<keyword evidence="3" id="KW-1185">Reference proteome</keyword>
<proteinExistence type="predicted"/>
<dbReference type="EMBL" id="JBEAFC010000012">
    <property type="protein sequence ID" value="KAL1534683.1"/>
    <property type="molecule type" value="Genomic_DNA"/>
</dbReference>
<dbReference type="SUPFAM" id="SSF52047">
    <property type="entry name" value="RNI-like"/>
    <property type="match status" value="1"/>
</dbReference>
<comment type="caution">
    <text evidence="2">The sequence shown here is derived from an EMBL/GenBank/DDBJ whole genome shotgun (WGS) entry which is preliminary data.</text>
</comment>
<dbReference type="InterPro" id="IPR055411">
    <property type="entry name" value="LRR_FXL15/At3g58940/PEG3-like"/>
</dbReference>
<evidence type="ECO:0000313" key="2">
    <source>
        <dbReference type="EMBL" id="KAL1534683.1"/>
    </source>
</evidence>
<feature type="domain" description="F-box/LRR-repeat protein 15/At3g58940/PEG3-like LRR" evidence="1">
    <location>
        <begin position="56"/>
        <end position="157"/>
    </location>
</feature>
<protein>
    <submittedName>
        <fullName evidence="2">F-box/FBD/LRR-repeat protein-like protein</fullName>
    </submittedName>
</protein>
<name>A0ABD1FUK9_SALDI</name>
<reference evidence="2 3" key="1">
    <citation type="submission" date="2024-06" db="EMBL/GenBank/DDBJ databases">
        <title>A chromosome level genome sequence of Diviner's sage (Salvia divinorum).</title>
        <authorList>
            <person name="Ford S.A."/>
            <person name="Ro D.-K."/>
            <person name="Ness R.W."/>
            <person name="Phillips M.A."/>
        </authorList>
    </citation>
    <scope>NUCLEOTIDE SEQUENCE [LARGE SCALE GENOMIC DNA]</scope>
    <source>
        <strain evidence="2">SAF-2024a</strain>
        <tissue evidence="2">Leaf</tissue>
    </source>
</reference>
<dbReference type="Gene3D" id="3.80.10.10">
    <property type="entry name" value="Ribonuclease Inhibitor"/>
    <property type="match status" value="1"/>
</dbReference>
<dbReference type="InterPro" id="IPR053772">
    <property type="entry name" value="At1g61320/At1g61330-like"/>
</dbReference>
<dbReference type="Pfam" id="PF24758">
    <property type="entry name" value="LRR_At5g56370"/>
    <property type="match status" value="1"/>
</dbReference>
<dbReference type="AlphaFoldDB" id="A0ABD1FUK9"/>
<evidence type="ECO:0000259" key="1">
    <source>
        <dbReference type="Pfam" id="PF24758"/>
    </source>
</evidence>
<organism evidence="2 3">
    <name type="scientific">Salvia divinorum</name>
    <name type="common">Maria pastora</name>
    <name type="synonym">Diviner's sage</name>
    <dbReference type="NCBI Taxonomy" id="28513"/>
    <lineage>
        <taxon>Eukaryota</taxon>
        <taxon>Viridiplantae</taxon>
        <taxon>Streptophyta</taxon>
        <taxon>Embryophyta</taxon>
        <taxon>Tracheophyta</taxon>
        <taxon>Spermatophyta</taxon>
        <taxon>Magnoliopsida</taxon>
        <taxon>eudicotyledons</taxon>
        <taxon>Gunneridae</taxon>
        <taxon>Pentapetalae</taxon>
        <taxon>asterids</taxon>
        <taxon>lamiids</taxon>
        <taxon>Lamiales</taxon>
        <taxon>Lamiaceae</taxon>
        <taxon>Nepetoideae</taxon>
        <taxon>Mentheae</taxon>
        <taxon>Salviinae</taxon>
        <taxon>Salvia</taxon>
        <taxon>Salvia subgen. Calosphace</taxon>
    </lineage>
</organism>
<sequence length="187" mass="21155">MVNHVVNSHRGGRIKEFRLEITEFDQSWFEFALAKKVEIFHSGGEKHFGYGSWFLRVPSTNGLEFLKDLSLTYLHITDQDFELLISNCLALEYLTINYSMELTNVSIVGLSKLKHVNFSNNVEVRSLVIHDAISLTSLTLCKLNSGCTVQLSNTPSLPNLIMKKVLMHPCLMSFSPECHLAYATNSN</sequence>
<dbReference type="InterPro" id="IPR032675">
    <property type="entry name" value="LRR_dom_sf"/>
</dbReference>
<gene>
    <name evidence="2" type="ORF">AAHA92_30836</name>
</gene>
<evidence type="ECO:0000313" key="3">
    <source>
        <dbReference type="Proteomes" id="UP001567538"/>
    </source>
</evidence>
<dbReference type="Proteomes" id="UP001567538">
    <property type="component" value="Unassembled WGS sequence"/>
</dbReference>
<dbReference type="PANTHER" id="PTHR34145">
    <property type="entry name" value="OS02G0105600 PROTEIN"/>
    <property type="match status" value="1"/>
</dbReference>
<accession>A0ABD1FUK9</accession>